<proteinExistence type="predicted"/>
<dbReference type="AlphaFoldDB" id="A0A0N9WA27"/>
<protein>
    <submittedName>
        <fullName evidence="1">Uncharacterized protein</fullName>
    </submittedName>
</protein>
<dbReference type="Proteomes" id="UP000059425">
    <property type="component" value="Chromosome"/>
</dbReference>
<accession>A0A0N9WA27</accession>
<sequence length="118" mass="13272">MKLKIEFPKNLVTDELLRQKRIPCVCKIASEFEVFFAETIPESSGVVLGWDRKELELRAVAGAGGQYTHHASGLITLKDIGGGVYEIIDLGMFYRSFGWCAILRDGEYAPPGEFWDEE</sequence>
<evidence type="ECO:0000313" key="1">
    <source>
        <dbReference type="EMBL" id="ALI08793.1"/>
    </source>
</evidence>
<dbReference type="EMBL" id="CP012831">
    <property type="protein sequence ID" value="ALI08793.1"/>
    <property type="molecule type" value="Genomic_DNA"/>
</dbReference>
<evidence type="ECO:0000313" key="2">
    <source>
        <dbReference type="Proteomes" id="UP000059425"/>
    </source>
</evidence>
<dbReference type="RefSeq" id="WP_060741025.1">
    <property type="nucleotide sequence ID" value="NZ_CP012831.1"/>
</dbReference>
<reference evidence="1 2" key="2">
    <citation type="journal article" date="2018" name="Nature">
        <title>Mutant phenotypes for thousands of bacterial genes of unknown function.</title>
        <authorList>
            <person name="Price M.N."/>
            <person name="Wetmore K.M."/>
            <person name="Waters R.J."/>
            <person name="Callaghan M."/>
            <person name="Ray J."/>
            <person name="Liu H."/>
            <person name="Kuehl J.V."/>
            <person name="Melnyk R.A."/>
            <person name="Lamson J.S."/>
            <person name="Suh Y."/>
            <person name="Carlson H.K."/>
            <person name="Esquivel Z."/>
            <person name="Sadeeshkumar H."/>
            <person name="Chakraborty R."/>
            <person name="Zane G.M."/>
            <person name="Rubin B.E."/>
            <person name="Wall J.D."/>
            <person name="Visel A."/>
            <person name="Bristow J."/>
            <person name="Blow M.J."/>
            <person name="Arkin A.P."/>
            <person name="Deutschbauer A.M."/>
        </authorList>
    </citation>
    <scope>NUCLEOTIDE SEQUENCE [LARGE SCALE GENOMIC DNA]</scope>
    <source>
        <strain evidence="1 2">FW300-N2C3</strain>
    </source>
</reference>
<reference evidence="2" key="1">
    <citation type="submission" date="2015-09" db="EMBL/GenBank/DDBJ databases">
        <title>Whole genome sequence of Pseudomonas fluorescens FW300-N2C3.</title>
        <authorList>
            <person name="Ray J."/>
            <person name="Melnyk R."/>
            <person name="Deutschbauer A."/>
        </authorList>
    </citation>
    <scope>NUCLEOTIDE SEQUENCE [LARGE SCALE GENOMIC DNA]</scope>
    <source>
        <strain evidence="2">FW300-N2C3</strain>
    </source>
</reference>
<organism evidence="1 2">
    <name type="scientific">Pseudomonas fluorescens</name>
    <dbReference type="NCBI Taxonomy" id="294"/>
    <lineage>
        <taxon>Bacteria</taxon>
        <taxon>Pseudomonadati</taxon>
        <taxon>Pseudomonadota</taxon>
        <taxon>Gammaproteobacteria</taxon>
        <taxon>Pseudomonadales</taxon>
        <taxon>Pseudomonadaceae</taxon>
        <taxon>Pseudomonas</taxon>
    </lineage>
</organism>
<dbReference type="OrthoDB" id="6636557at2"/>
<gene>
    <name evidence="1" type="ORF">AO356_18850</name>
</gene>
<name>A0A0N9WA27_PSEFL</name>